<comment type="caution">
    <text evidence="1">The sequence shown here is derived from an EMBL/GenBank/DDBJ whole genome shotgun (WGS) entry which is preliminary data.</text>
</comment>
<sequence>MHENKKIKFYCTDYQLLKKYFSRQNAFGLWFEYILIKDI</sequence>
<name>A1ZWM7_MICM2</name>
<gene>
    <name evidence="1" type="ORF">M23134_06755</name>
</gene>
<dbReference type="Proteomes" id="UP000004095">
    <property type="component" value="Unassembled WGS sequence"/>
</dbReference>
<reference evidence="1 2" key="1">
    <citation type="submission" date="2007-01" db="EMBL/GenBank/DDBJ databases">
        <authorList>
            <person name="Haygood M."/>
            <person name="Podell S."/>
            <person name="Anderson C."/>
            <person name="Hopkinson B."/>
            <person name="Roe K."/>
            <person name="Barbeau K."/>
            <person name="Gaasterland T."/>
            <person name="Ferriera S."/>
            <person name="Johnson J."/>
            <person name="Kravitz S."/>
            <person name="Beeson K."/>
            <person name="Sutton G."/>
            <person name="Rogers Y.-H."/>
            <person name="Friedman R."/>
            <person name="Frazier M."/>
            <person name="Venter J.C."/>
        </authorList>
    </citation>
    <scope>NUCLEOTIDE SEQUENCE [LARGE SCALE GENOMIC DNA]</scope>
    <source>
        <strain evidence="1 2">ATCC 23134</strain>
    </source>
</reference>
<dbReference type="EMBL" id="AAWS01000053">
    <property type="protein sequence ID" value="EAY25159.1"/>
    <property type="molecule type" value="Genomic_DNA"/>
</dbReference>
<keyword evidence="2" id="KW-1185">Reference proteome</keyword>
<organism evidence="1 2">
    <name type="scientific">Microscilla marina ATCC 23134</name>
    <dbReference type="NCBI Taxonomy" id="313606"/>
    <lineage>
        <taxon>Bacteria</taxon>
        <taxon>Pseudomonadati</taxon>
        <taxon>Bacteroidota</taxon>
        <taxon>Cytophagia</taxon>
        <taxon>Cytophagales</taxon>
        <taxon>Microscillaceae</taxon>
        <taxon>Microscilla</taxon>
    </lineage>
</organism>
<evidence type="ECO:0000313" key="2">
    <source>
        <dbReference type="Proteomes" id="UP000004095"/>
    </source>
</evidence>
<accession>A1ZWM7</accession>
<proteinExistence type="predicted"/>
<protein>
    <submittedName>
        <fullName evidence="1">Uncharacterized protein</fullName>
    </submittedName>
</protein>
<evidence type="ECO:0000313" key="1">
    <source>
        <dbReference type="EMBL" id="EAY25159.1"/>
    </source>
</evidence>
<dbReference type="AlphaFoldDB" id="A1ZWM7"/>